<comment type="caution">
    <text evidence="2">The sequence shown here is derived from an EMBL/GenBank/DDBJ whole genome shotgun (WGS) entry which is preliminary data.</text>
</comment>
<dbReference type="EMBL" id="LDZY01000002">
    <property type="protein sequence ID" value="KLU67547.1"/>
    <property type="molecule type" value="Genomic_DNA"/>
</dbReference>
<dbReference type="Proteomes" id="UP000036356">
    <property type="component" value="Unassembled WGS sequence"/>
</dbReference>
<dbReference type="Gene3D" id="1.10.101.10">
    <property type="entry name" value="PGBD-like superfamily/PGBD"/>
    <property type="match status" value="1"/>
</dbReference>
<dbReference type="InterPro" id="IPR036365">
    <property type="entry name" value="PGBD-like_sf"/>
</dbReference>
<dbReference type="Pfam" id="PF01471">
    <property type="entry name" value="PG_binding_1"/>
    <property type="match status" value="1"/>
</dbReference>
<keyword evidence="3" id="KW-1185">Reference proteome</keyword>
<name>A0A0J1FW87_9FIRM</name>
<dbReference type="CDD" id="cd00118">
    <property type="entry name" value="LysM"/>
    <property type="match status" value="1"/>
</dbReference>
<reference evidence="2 3" key="1">
    <citation type="submission" date="2015-06" db="EMBL/GenBank/DDBJ databases">
        <title>Draft genome of the moderately acidophilic sulfate reducer Candidatus Desulfosporosinus acididurans strain M1.</title>
        <authorList>
            <person name="Poehlein A."/>
            <person name="Petzsch P."/>
            <person name="Johnson B.D."/>
            <person name="Schloemann M."/>
            <person name="Daniel R."/>
            <person name="Muehling M."/>
        </authorList>
    </citation>
    <scope>NUCLEOTIDE SEQUENCE [LARGE SCALE GENOMIC DNA]</scope>
    <source>
        <strain evidence="2 3">M1</strain>
    </source>
</reference>
<dbReference type="SMART" id="SM00257">
    <property type="entry name" value="LysM"/>
    <property type="match status" value="1"/>
</dbReference>
<dbReference type="InterPro" id="IPR018392">
    <property type="entry name" value="LysM"/>
</dbReference>
<dbReference type="InterPro" id="IPR036366">
    <property type="entry name" value="PGBDSf"/>
</dbReference>
<dbReference type="InterPro" id="IPR002477">
    <property type="entry name" value="Peptidoglycan-bd-like"/>
</dbReference>
<evidence type="ECO:0000313" key="3">
    <source>
        <dbReference type="Proteomes" id="UP000036356"/>
    </source>
</evidence>
<sequence>MSLRILLKGSTGYDVTQLQSTLKILGYNPGAIDGVFGEQTESAVIKFQQGNTLVVDGIVGVITWENLQKQISYFGVYIVQPGDTFYKIAQAHNIPLSDLLAINSGIDPYNLLIGRVIQLIGITNPKDGAALPHADVNITWTKVPYATGYRVVVTDLDNPLKYLADFQATVSADNLSYTYKPGVLTKRTHYMITVSADTPFDPTTGTGYTIPFGKVHITIGESIINPPVILMPLDNSTVSKANFVLQFTLPELVGNRDSTLILTSTESSFSKSFKVNALHPEIAEPLPATWFADVPAGTYEAVVVYVNSTLGITLKSKPIRFTLAE</sequence>
<evidence type="ECO:0000259" key="1">
    <source>
        <dbReference type="PROSITE" id="PS51782"/>
    </source>
</evidence>
<dbReference type="SUPFAM" id="SSF54106">
    <property type="entry name" value="LysM domain"/>
    <property type="match status" value="1"/>
</dbReference>
<gene>
    <name evidence="2" type="primary">sleB_1</name>
    <name evidence="2" type="ORF">DEAC_c07610</name>
</gene>
<dbReference type="AlphaFoldDB" id="A0A0J1FW87"/>
<dbReference type="InterPro" id="IPR036779">
    <property type="entry name" value="LysM_dom_sf"/>
</dbReference>
<protein>
    <submittedName>
        <fullName evidence="2">Spore cortex-lytic enzyme</fullName>
    </submittedName>
</protein>
<proteinExistence type="predicted"/>
<dbReference type="PATRIC" id="fig|476652.3.peg.778"/>
<dbReference type="PROSITE" id="PS51782">
    <property type="entry name" value="LYSM"/>
    <property type="match status" value="1"/>
</dbReference>
<feature type="domain" description="LysM" evidence="1">
    <location>
        <begin position="75"/>
        <end position="119"/>
    </location>
</feature>
<dbReference type="STRING" id="476652.DEAC_c07610"/>
<organism evidence="2 3">
    <name type="scientific">Desulfosporosinus acididurans</name>
    <dbReference type="NCBI Taxonomy" id="476652"/>
    <lineage>
        <taxon>Bacteria</taxon>
        <taxon>Bacillati</taxon>
        <taxon>Bacillota</taxon>
        <taxon>Clostridia</taxon>
        <taxon>Eubacteriales</taxon>
        <taxon>Desulfitobacteriaceae</taxon>
        <taxon>Desulfosporosinus</taxon>
    </lineage>
</organism>
<dbReference type="SUPFAM" id="SSF47090">
    <property type="entry name" value="PGBD-like"/>
    <property type="match status" value="1"/>
</dbReference>
<accession>A0A0J1FW87</accession>
<evidence type="ECO:0000313" key="2">
    <source>
        <dbReference type="EMBL" id="KLU67547.1"/>
    </source>
</evidence>
<dbReference type="Gene3D" id="3.10.350.10">
    <property type="entry name" value="LysM domain"/>
    <property type="match status" value="1"/>
</dbReference>
<dbReference type="Pfam" id="PF01476">
    <property type="entry name" value="LysM"/>
    <property type="match status" value="1"/>
</dbReference>